<dbReference type="Gene3D" id="3.90.226.10">
    <property type="entry name" value="2-enoyl-CoA Hydratase, Chain A, domain 1"/>
    <property type="match status" value="1"/>
</dbReference>
<reference evidence="5" key="1">
    <citation type="submission" date="2016-10" db="EMBL/GenBank/DDBJ databases">
        <authorList>
            <person name="Varghese N."/>
            <person name="Submissions S."/>
        </authorList>
    </citation>
    <scope>NUCLEOTIDE SEQUENCE [LARGE SCALE GENOMIC DNA]</scope>
    <source>
        <strain evidence="5">DSM 27981</strain>
    </source>
</reference>
<name>A0A1I2FRE9_9BURK</name>
<comment type="similarity">
    <text evidence="1 3">Belongs to the enoyl-CoA hydratase/isomerase family.</text>
</comment>
<dbReference type="STRING" id="1177982.SAMN04489711_111135"/>
<proteinExistence type="inferred from homology"/>
<evidence type="ECO:0000256" key="1">
    <source>
        <dbReference type="ARBA" id="ARBA00005254"/>
    </source>
</evidence>
<dbReference type="AlphaFoldDB" id="A0A1I2FRE9"/>
<dbReference type="PANTHER" id="PTHR11941">
    <property type="entry name" value="ENOYL-COA HYDRATASE-RELATED"/>
    <property type="match status" value="1"/>
</dbReference>
<evidence type="ECO:0000313" key="4">
    <source>
        <dbReference type="EMBL" id="SFF07066.1"/>
    </source>
</evidence>
<dbReference type="InterPro" id="IPR018376">
    <property type="entry name" value="Enoyl-CoA_hyd/isom_CS"/>
</dbReference>
<dbReference type="InterPro" id="IPR001753">
    <property type="entry name" value="Enoyl-CoA_hydra/iso"/>
</dbReference>
<accession>A0A1I2FRE9</accession>
<dbReference type="PROSITE" id="PS00166">
    <property type="entry name" value="ENOYL_COA_HYDRATASE"/>
    <property type="match status" value="1"/>
</dbReference>
<sequence length="298" mass="31176">MNDAATSERVPMTAAAQVIAAPAAGDAGAAGVWRVALSHPGRLNAMSRAMWRQLRAVFEQVQARADVRCVIVEGAASTLGEPAAFCAGGDISEYPLFRFDADQLRDFHEGDVWGGLAAMQACDVPIVAGIAGACMGAGVEIASCCDLRIAEPAARFGAPIARLGFPMAPREAQLVAGAVGAMTARQMLLEAATFDAHEMAQRGFLSRVVPAAELQAQVLATAQRIAALAPQAARLNKRTLRALSAGGHEEKWPAAQDGSAHSAIDLIADIGFDPYAYADSAEHREGIAAFLAKRKPVF</sequence>
<dbReference type="SUPFAM" id="SSF52096">
    <property type="entry name" value="ClpP/crotonase"/>
    <property type="match status" value="1"/>
</dbReference>
<dbReference type="GO" id="GO:0016829">
    <property type="term" value="F:lyase activity"/>
    <property type="evidence" value="ECO:0007669"/>
    <property type="project" value="UniProtKB-KW"/>
</dbReference>
<keyword evidence="2" id="KW-0456">Lyase</keyword>
<dbReference type="InterPro" id="IPR014748">
    <property type="entry name" value="Enoyl-CoA_hydra_C"/>
</dbReference>
<evidence type="ECO:0000256" key="2">
    <source>
        <dbReference type="ARBA" id="ARBA00023239"/>
    </source>
</evidence>
<dbReference type="InterPro" id="IPR029045">
    <property type="entry name" value="ClpP/crotonase-like_dom_sf"/>
</dbReference>
<dbReference type="Pfam" id="PF00378">
    <property type="entry name" value="ECH_1"/>
    <property type="match status" value="1"/>
</dbReference>
<dbReference type="CDD" id="cd06558">
    <property type="entry name" value="crotonase-like"/>
    <property type="match status" value="1"/>
</dbReference>
<gene>
    <name evidence="4" type="ORF">SAMN04489711_111135</name>
</gene>
<dbReference type="EMBL" id="FONX01000011">
    <property type="protein sequence ID" value="SFF07066.1"/>
    <property type="molecule type" value="Genomic_DNA"/>
</dbReference>
<keyword evidence="5" id="KW-1185">Reference proteome</keyword>
<evidence type="ECO:0000256" key="3">
    <source>
        <dbReference type="RuleBase" id="RU003707"/>
    </source>
</evidence>
<dbReference type="Gene3D" id="1.10.12.10">
    <property type="entry name" value="Lyase 2-enoyl-coa Hydratase, Chain A, domain 2"/>
    <property type="match status" value="1"/>
</dbReference>
<dbReference type="PANTHER" id="PTHR11941:SF54">
    <property type="entry name" value="ENOYL-COA HYDRATASE, MITOCHONDRIAL"/>
    <property type="match status" value="1"/>
</dbReference>
<evidence type="ECO:0000313" key="5">
    <source>
        <dbReference type="Proteomes" id="UP000199119"/>
    </source>
</evidence>
<dbReference type="Proteomes" id="UP000199119">
    <property type="component" value="Unassembled WGS sequence"/>
</dbReference>
<protein>
    <submittedName>
        <fullName evidence="4">Enoyl-CoA hydratase/carnithine racemase</fullName>
    </submittedName>
</protein>
<dbReference type="GO" id="GO:0006635">
    <property type="term" value="P:fatty acid beta-oxidation"/>
    <property type="evidence" value="ECO:0007669"/>
    <property type="project" value="TreeGrafter"/>
</dbReference>
<organism evidence="4 5">
    <name type="scientific">Paracidovorax wautersii</name>
    <dbReference type="NCBI Taxonomy" id="1177982"/>
    <lineage>
        <taxon>Bacteria</taxon>
        <taxon>Pseudomonadati</taxon>
        <taxon>Pseudomonadota</taxon>
        <taxon>Betaproteobacteria</taxon>
        <taxon>Burkholderiales</taxon>
        <taxon>Comamonadaceae</taxon>
        <taxon>Paracidovorax</taxon>
    </lineage>
</organism>